<reference evidence="1 2" key="1">
    <citation type="journal article" date="2022" name="BMC Genomics">
        <title>Comparative genome analysis of mycobacteria focusing on tRNA and non-coding RNA.</title>
        <authorList>
            <person name="Behra P.R.K."/>
            <person name="Pettersson B.M.F."/>
            <person name="Ramesh M."/>
            <person name="Das S."/>
            <person name="Dasgupta S."/>
            <person name="Kirsebom L.A."/>
        </authorList>
    </citation>
    <scope>NUCLEOTIDE SEQUENCE [LARGE SCALE GENOMIC DNA]</scope>
    <source>
        <strain evidence="1 2">DSM 44078</strain>
    </source>
</reference>
<proteinExistence type="predicted"/>
<comment type="caution">
    <text evidence="1">The sequence shown here is derived from an EMBL/GenBank/DDBJ whole genome shotgun (WGS) entry which is preliminary data.</text>
</comment>
<accession>A0ABT3CIJ3</accession>
<name>A0ABT3CIJ3_9MYCO</name>
<dbReference type="Proteomes" id="UP001526201">
    <property type="component" value="Unassembled WGS sequence"/>
</dbReference>
<gene>
    <name evidence="1" type="ORF">H7J73_25130</name>
</gene>
<evidence type="ECO:0000313" key="1">
    <source>
        <dbReference type="EMBL" id="MCV7229298.1"/>
    </source>
</evidence>
<sequence length="111" mass="11344">MNPFGTIDGEEACARRAFGTMMVEVSVVALMEAAAPRVSLTAARAVGVTVAGVKVSAPTGVLTDATRGLGFDFFAGAALVGKSETAFSAFTPEVEADPALFRWGGFAVDPD</sequence>
<dbReference type="EMBL" id="JACKTY010000041">
    <property type="protein sequence ID" value="MCV7229298.1"/>
    <property type="molecule type" value="Genomic_DNA"/>
</dbReference>
<evidence type="ECO:0000313" key="2">
    <source>
        <dbReference type="Proteomes" id="UP001526201"/>
    </source>
</evidence>
<protein>
    <submittedName>
        <fullName evidence="1">Uncharacterized protein</fullName>
    </submittedName>
</protein>
<organism evidence="1 2">
    <name type="scientific">Mycolicibacterium komossense</name>
    <dbReference type="NCBI Taxonomy" id="1779"/>
    <lineage>
        <taxon>Bacteria</taxon>
        <taxon>Bacillati</taxon>
        <taxon>Actinomycetota</taxon>
        <taxon>Actinomycetes</taxon>
        <taxon>Mycobacteriales</taxon>
        <taxon>Mycobacteriaceae</taxon>
        <taxon>Mycolicibacterium</taxon>
    </lineage>
</organism>
<dbReference type="RefSeq" id="WP_264070519.1">
    <property type="nucleotide sequence ID" value="NZ_JACKTY010000041.1"/>
</dbReference>
<keyword evidence="2" id="KW-1185">Reference proteome</keyword>